<name>A0A7E4V8C2_PANRE</name>
<accession>A0A7E4V8C2</accession>
<sequence>MFDDRIPIVEITSKTVDRLLPVLRDAVKAADFIAIDLELSGIGSYHGLKGKPFQDRFTRIRDTVLSRSVLSIGIATFKLKKVSEERKKIKLEAMVFNLITMSAKNFTVEPDALSFLARHGFDFNRLIDSAVGYNCGQPSHPLSTILIDILTSGASLIFHNGFIDCAFLYHHFFSTLPASVGCFQSSLCDWFSVTASENLDNGEACGGRGLFYDNKFIAAREGLSATFLEYVFRKHQRANVLECQGAKVYLAIKFTELENPEPGDIEYVDCEMSPHFLRNDFSIHSEAHASLCTNYAEHGFCRRRTCEKTHEVDLLLDLECQKSLKEQGRRKRKLAAIVGEEAVDARKKFRPLPGAVQAKVDAAIEADADQAANDTESSCSDNGRPYEKTKFSTKGCHRAGMDAFMTGFGVLFSQRMHILRKQCLDPTLANKTTCAGLDAPSLPFVKSTYSPTSAEHKKKWEVLAEQKAKAVKEKLRVVAG</sequence>
<dbReference type="PANTHER" id="PTHR15092:SF37">
    <property type="entry name" value="TARGET OF EGR1 PROTEIN 1"/>
    <property type="match status" value="1"/>
</dbReference>
<dbReference type="InterPro" id="IPR006941">
    <property type="entry name" value="RNase_CAF1"/>
</dbReference>
<dbReference type="Proteomes" id="UP000492821">
    <property type="component" value="Unassembled WGS sequence"/>
</dbReference>
<dbReference type="Gene3D" id="3.30.420.10">
    <property type="entry name" value="Ribonuclease H-like superfamily/Ribonuclease H"/>
    <property type="match status" value="1"/>
</dbReference>
<dbReference type="GO" id="GO:0017069">
    <property type="term" value="F:snRNA binding"/>
    <property type="evidence" value="ECO:0007669"/>
    <property type="project" value="TreeGrafter"/>
</dbReference>
<dbReference type="SUPFAM" id="SSF53098">
    <property type="entry name" value="Ribonuclease H-like"/>
    <property type="match status" value="1"/>
</dbReference>
<dbReference type="InterPro" id="IPR036397">
    <property type="entry name" value="RNaseH_sf"/>
</dbReference>
<keyword evidence="2" id="KW-1185">Reference proteome</keyword>
<reference evidence="3" key="2">
    <citation type="submission" date="2020-10" db="UniProtKB">
        <authorList>
            <consortium name="WormBaseParasite"/>
        </authorList>
    </citation>
    <scope>IDENTIFICATION</scope>
</reference>
<evidence type="ECO:0000313" key="2">
    <source>
        <dbReference type="Proteomes" id="UP000492821"/>
    </source>
</evidence>
<proteinExistence type="inferred from homology"/>
<dbReference type="InterPro" id="IPR012337">
    <property type="entry name" value="RNaseH-like_sf"/>
</dbReference>
<dbReference type="GO" id="GO:0000175">
    <property type="term" value="F:3'-5'-RNA exonuclease activity"/>
    <property type="evidence" value="ECO:0007669"/>
    <property type="project" value="TreeGrafter"/>
</dbReference>
<dbReference type="InterPro" id="IPR051181">
    <property type="entry name" value="CAF1_poly(A)_ribonucleases"/>
</dbReference>
<protein>
    <submittedName>
        <fullName evidence="3">C3H1-type domain-containing protein</fullName>
    </submittedName>
</protein>
<evidence type="ECO:0000256" key="1">
    <source>
        <dbReference type="ARBA" id="ARBA00008372"/>
    </source>
</evidence>
<dbReference type="PANTHER" id="PTHR15092">
    <property type="entry name" value="POLY A -SPECIFIC RIBONUCLEASE/TARGET OF EGR1, MEMBER 1"/>
    <property type="match status" value="1"/>
</dbReference>
<dbReference type="Pfam" id="PF04857">
    <property type="entry name" value="CAF1"/>
    <property type="match status" value="2"/>
</dbReference>
<dbReference type="WBParaSite" id="Pan_g17326.t1">
    <property type="protein sequence ID" value="Pan_g17326.t1"/>
    <property type="gene ID" value="Pan_g17326"/>
</dbReference>
<organism evidence="2 3">
    <name type="scientific">Panagrellus redivivus</name>
    <name type="common">Microworm</name>
    <dbReference type="NCBI Taxonomy" id="6233"/>
    <lineage>
        <taxon>Eukaryota</taxon>
        <taxon>Metazoa</taxon>
        <taxon>Ecdysozoa</taxon>
        <taxon>Nematoda</taxon>
        <taxon>Chromadorea</taxon>
        <taxon>Rhabditida</taxon>
        <taxon>Tylenchina</taxon>
        <taxon>Panagrolaimomorpha</taxon>
        <taxon>Panagrolaimoidea</taxon>
        <taxon>Panagrolaimidae</taxon>
        <taxon>Panagrellus</taxon>
    </lineage>
</organism>
<dbReference type="AlphaFoldDB" id="A0A7E4V8C2"/>
<comment type="similarity">
    <text evidence="1">Belongs to the CAF1 family.</text>
</comment>
<reference evidence="2" key="1">
    <citation type="journal article" date="2013" name="Genetics">
        <title>The draft genome and transcriptome of Panagrellus redivivus are shaped by the harsh demands of a free-living lifestyle.</title>
        <authorList>
            <person name="Srinivasan J."/>
            <person name="Dillman A.R."/>
            <person name="Macchietto M.G."/>
            <person name="Heikkinen L."/>
            <person name="Lakso M."/>
            <person name="Fracchia K.M."/>
            <person name="Antoshechkin I."/>
            <person name="Mortazavi A."/>
            <person name="Wong G."/>
            <person name="Sternberg P.W."/>
        </authorList>
    </citation>
    <scope>NUCLEOTIDE SEQUENCE [LARGE SCALE GENOMIC DNA]</scope>
    <source>
        <strain evidence="2">MT8872</strain>
    </source>
</reference>
<dbReference type="GO" id="GO:0034472">
    <property type="term" value="P:snRNA 3'-end processing"/>
    <property type="evidence" value="ECO:0007669"/>
    <property type="project" value="TreeGrafter"/>
</dbReference>
<evidence type="ECO:0000313" key="3">
    <source>
        <dbReference type="WBParaSite" id="Pan_g17326.t1"/>
    </source>
</evidence>
<dbReference type="GO" id="GO:0015030">
    <property type="term" value="C:Cajal body"/>
    <property type="evidence" value="ECO:0007669"/>
    <property type="project" value="TreeGrafter"/>
</dbReference>